<evidence type="ECO:0000313" key="6">
    <source>
        <dbReference type="Proteomes" id="UP001642409"/>
    </source>
</evidence>
<evidence type="ECO:0000313" key="4">
    <source>
        <dbReference type="EMBL" id="CAL6072299.1"/>
    </source>
</evidence>
<dbReference type="EMBL" id="CATOUU010000922">
    <property type="protein sequence ID" value="CAI9959723.1"/>
    <property type="molecule type" value="Genomic_DNA"/>
</dbReference>
<dbReference type="AlphaFoldDB" id="A0AA86QQ87"/>
<evidence type="ECO:0000313" key="5">
    <source>
        <dbReference type="EMBL" id="CAL6072303.1"/>
    </source>
</evidence>
<reference evidence="4 6" key="2">
    <citation type="submission" date="2024-07" db="EMBL/GenBank/DDBJ databases">
        <authorList>
            <person name="Akdeniz Z."/>
        </authorList>
    </citation>
    <scope>NUCLEOTIDE SEQUENCE [LARGE SCALE GENOMIC DNA]</scope>
</reference>
<keyword evidence="1" id="KW-0732">Signal</keyword>
<evidence type="ECO:0000313" key="3">
    <source>
        <dbReference type="EMBL" id="CAI9959723.1"/>
    </source>
</evidence>
<accession>A0AA86QQ87</accession>
<keyword evidence="6" id="KW-1185">Reference proteome</keyword>
<dbReference type="EMBL" id="CAXDID020000294">
    <property type="protein sequence ID" value="CAL6072303.1"/>
    <property type="molecule type" value="Genomic_DNA"/>
</dbReference>
<dbReference type="Proteomes" id="UP001642409">
    <property type="component" value="Unassembled WGS sequence"/>
</dbReference>
<evidence type="ECO:0000256" key="1">
    <source>
        <dbReference type="SAM" id="SignalP"/>
    </source>
</evidence>
<feature type="signal peptide" evidence="1">
    <location>
        <begin position="1"/>
        <end position="19"/>
    </location>
</feature>
<reference evidence="2" key="1">
    <citation type="submission" date="2023-06" db="EMBL/GenBank/DDBJ databases">
        <authorList>
            <person name="Kurt Z."/>
        </authorList>
    </citation>
    <scope>NUCLEOTIDE SEQUENCE</scope>
</reference>
<feature type="chain" id="PRO_5044705028" evidence="1">
    <location>
        <begin position="20"/>
        <end position="179"/>
    </location>
</feature>
<sequence>MLNIQALLFAISFISKLRVKVIFYPNYCCIAEQSFIVKFVVQIESNYLHTFKRVSCVLRDKSQLCTTSLHFKFSQHLAHKSQTASKEVIVLYSSVIDSHRSWIAVERQLVWFNSLQLQNKFMVIGKQRRPIQRNETANFQENYPQLKQLVFCYIFSQINVVSDILERMRKLDCYDTFQI</sequence>
<evidence type="ECO:0000313" key="2">
    <source>
        <dbReference type="EMBL" id="CAI9959721.1"/>
    </source>
</evidence>
<gene>
    <name evidence="2" type="ORF">HINF_LOCUS47366</name>
    <name evidence="3" type="ORF">HINF_LOCUS47368</name>
    <name evidence="4" type="ORF">HINF_LOCUS55559</name>
    <name evidence="5" type="ORF">HINF_LOCUS55561</name>
</gene>
<organism evidence="2">
    <name type="scientific">Hexamita inflata</name>
    <dbReference type="NCBI Taxonomy" id="28002"/>
    <lineage>
        <taxon>Eukaryota</taxon>
        <taxon>Metamonada</taxon>
        <taxon>Diplomonadida</taxon>
        <taxon>Hexamitidae</taxon>
        <taxon>Hexamitinae</taxon>
        <taxon>Hexamita</taxon>
    </lineage>
</organism>
<proteinExistence type="predicted"/>
<comment type="caution">
    <text evidence="2">The sequence shown here is derived from an EMBL/GenBank/DDBJ whole genome shotgun (WGS) entry which is preliminary data.</text>
</comment>
<dbReference type="EMBL" id="CAXDID020000294">
    <property type="protein sequence ID" value="CAL6072299.1"/>
    <property type="molecule type" value="Genomic_DNA"/>
</dbReference>
<name>A0AA86QQ87_9EUKA</name>
<protein>
    <submittedName>
        <fullName evidence="4">Hypothetical_protein</fullName>
    </submittedName>
</protein>
<dbReference type="EMBL" id="CATOUU010000922">
    <property type="protein sequence ID" value="CAI9959721.1"/>
    <property type="molecule type" value="Genomic_DNA"/>
</dbReference>